<organism evidence="1 2">
    <name type="scientific">Pseudophaeobacter arcticus</name>
    <dbReference type="NCBI Taxonomy" id="385492"/>
    <lineage>
        <taxon>Bacteria</taxon>
        <taxon>Pseudomonadati</taxon>
        <taxon>Pseudomonadota</taxon>
        <taxon>Alphaproteobacteria</taxon>
        <taxon>Rhodobacterales</taxon>
        <taxon>Paracoccaceae</taxon>
        <taxon>Pseudophaeobacter</taxon>
    </lineage>
</organism>
<accession>A0ABQ0AHR0</accession>
<gene>
    <name evidence="1" type="ORF">NBRC116598_08270</name>
</gene>
<proteinExistence type="predicted"/>
<sequence>MALIEDAIWEAGAEAVAKEIERVQAELLTEKLPMAEHIEVNPDTGKFRALPIPVENPTTLAALLSQIEDALEDCLGGHNGLAERSGTVKKLNRVLTKYKDDPQNAELTLTRVAGSLRSQLHETKELADNEDNLALLDTVEEGVRGIRANHPEVARNREQLAQQAIHALTPEDKVLLQQALPVLAEISEPDLADDFATDIPELINDALLPLPAGAPPLPGSDATTRVFSRVSKMAIAAEKGAKILDSNEIKTVRLAHLGYTALELFYSLVQIGLRILGVL</sequence>
<name>A0ABQ0AHR0_9RHOB</name>
<dbReference type="Proteomes" id="UP001441944">
    <property type="component" value="Unassembled WGS sequence"/>
</dbReference>
<comment type="caution">
    <text evidence="1">The sequence shown here is derived from an EMBL/GenBank/DDBJ whole genome shotgun (WGS) entry which is preliminary data.</text>
</comment>
<dbReference type="EMBL" id="BAABWU010000002">
    <property type="protein sequence ID" value="GAA6195383.1"/>
    <property type="molecule type" value="Genomic_DNA"/>
</dbReference>
<keyword evidence="2" id="KW-1185">Reference proteome</keyword>
<evidence type="ECO:0000313" key="1">
    <source>
        <dbReference type="EMBL" id="GAA6195383.1"/>
    </source>
</evidence>
<evidence type="ECO:0000313" key="2">
    <source>
        <dbReference type="Proteomes" id="UP001441944"/>
    </source>
</evidence>
<protein>
    <submittedName>
        <fullName evidence="1">Uncharacterized protein</fullName>
    </submittedName>
</protein>
<reference evidence="1 2" key="1">
    <citation type="submission" date="2024-04" db="EMBL/GenBank/DDBJ databases">
        <title>Draft genome sequence of Pseudophaeobacter arcticus NBRC 116598.</title>
        <authorList>
            <person name="Miyakawa T."/>
            <person name="Kusuya Y."/>
            <person name="Miura T."/>
        </authorList>
    </citation>
    <scope>NUCLEOTIDE SEQUENCE [LARGE SCALE GENOMIC DNA]</scope>
    <source>
        <strain evidence="1 2">SU-CL00105</strain>
    </source>
</reference>